<gene>
    <name evidence="2" type="ORF">GCM10011383_15530</name>
</gene>
<feature type="chain" id="PRO_5046807971" description="Lipoprotein" evidence="1">
    <location>
        <begin position="23"/>
        <end position="328"/>
    </location>
</feature>
<organism evidence="2 3">
    <name type="scientific">Hymenobacter cavernae</name>
    <dbReference type="NCBI Taxonomy" id="2044852"/>
    <lineage>
        <taxon>Bacteria</taxon>
        <taxon>Pseudomonadati</taxon>
        <taxon>Bacteroidota</taxon>
        <taxon>Cytophagia</taxon>
        <taxon>Cytophagales</taxon>
        <taxon>Hymenobacteraceae</taxon>
        <taxon>Hymenobacter</taxon>
    </lineage>
</organism>
<reference evidence="3" key="1">
    <citation type="journal article" date="2019" name="Int. J. Syst. Evol. Microbiol.">
        <title>The Global Catalogue of Microorganisms (GCM) 10K type strain sequencing project: providing services to taxonomists for standard genome sequencing and annotation.</title>
        <authorList>
            <consortium name="The Broad Institute Genomics Platform"/>
            <consortium name="The Broad Institute Genome Sequencing Center for Infectious Disease"/>
            <person name="Wu L."/>
            <person name="Ma J."/>
        </authorList>
    </citation>
    <scope>NUCLEOTIDE SEQUENCE [LARGE SCALE GENOMIC DNA]</scope>
    <source>
        <strain evidence="3">CGMCC 1.15197</strain>
    </source>
</reference>
<evidence type="ECO:0000256" key="1">
    <source>
        <dbReference type="SAM" id="SignalP"/>
    </source>
</evidence>
<evidence type="ECO:0000313" key="3">
    <source>
        <dbReference type="Proteomes" id="UP000632273"/>
    </source>
</evidence>
<keyword evidence="1" id="KW-0732">Signal</keyword>
<name>A0ABQ1TY09_9BACT</name>
<keyword evidence="3" id="KW-1185">Reference proteome</keyword>
<evidence type="ECO:0008006" key="4">
    <source>
        <dbReference type="Google" id="ProtNLM"/>
    </source>
</evidence>
<accession>A0ABQ1TY09</accession>
<sequence length="328" mass="37100">MFPFNFSFFLNLLLLSLVGAVAVPPGCTEQEVRSAALTPAQLAQIKQQLVRQDSLRADSVVRAGGLLPGTLLPTTRIVAYYGNPVHAKMGVLGQYPKTEMLRRLGKQVQEWEKADPKTPVQPALHAIAVIAQHDAGADGKYRMALPDSVIERVVNWGREQHALVFLDVQVGLSTLPEELPRLEKYLRLPFVHLGIDPEFSMKSGARPGTEVGEFDAADVNYARRFLARIVSENQLPPKVLVVHRFRQDMLTNYQAIRLDPRVQIVMHMDGWGTPSIKRSSYRKFIQREPVQYAGFKIFYKNDRRNESRLMTPQEVAALKPDPLYIQYQ</sequence>
<dbReference type="Proteomes" id="UP000632273">
    <property type="component" value="Unassembled WGS sequence"/>
</dbReference>
<evidence type="ECO:0000313" key="2">
    <source>
        <dbReference type="EMBL" id="GGF05294.1"/>
    </source>
</evidence>
<feature type="signal peptide" evidence="1">
    <location>
        <begin position="1"/>
        <end position="22"/>
    </location>
</feature>
<protein>
    <recommendedName>
        <fullName evidence="4">Lipoprotein</fullName>
    </recommendedName>
</protein>
<proteinExistence type="predicted"/>
<comment type="caution">
    <text evidence="2">The sequence shown here is derived from an EMBL/GenBank/DDBJ whole genome shotgun (WGS) entry which is preliminary data.</text>
</comment>
<dbReference type="RefSeq" id="WP_229755146.1">
    <property type="nucleotide sequence ID" value="NZ_BMHT01000002.1"/>
</dbReference>
<dbReference type="EMBL" id="BMHT01000002">
    <property type="protein sequence ID" value="GGF05294.1"/>
    <property type="molecule type" value="Genomic_DNA"/>
</dbReference>